<organism evidence="8 9">
    <name type="scientific">Vescimonas coprocola</name>
    <dbReference type="NCBI Taxonomy" id="2714355"/>
    <lineage>
        <taxon>Bacteria</taxon>
        <taxon>Bacillati</taxon>
        <taxon>Bacillota</taxon>
        <taxon>Clostridia</taxon>
        <taxon>Eubacteriales</taxon>
        <taxon>Oscillospiraceae</taxon>
        <taxon>Vescimonas</taxon>
    </lineage>
</organism>
<feature type="domain" description="4Fe-4S ferredoxin-type" evidence="7">
    <location>
        <begin position="1"/>
        <end position="29"/>
    </location>
</feature>
<dbReference type="GO" id="GO:0005506">
    <property type="term" value="F:iron ion binding"/>
    <property type="evidence" value="ECO:0007669"/>
    <property type="project" value="UniProtKB-UniRule"/>
</dbReference>
<dbReference type="InterPro" id="IPR017896">
    <property type="entry name" value="4Fe4S_Fe-S-bd"/>
</dbReference>
<evidence type="ECO:0000313" key="8">
    <source>
        <dbReference type="EMBL" id="BCK82456.1"/>
    </source>
</evidence>
<evidence type="ECO:0000256" key="4">
    <source>
        <dbReference type="ARBA" id="ARBA00023004"/>
    </source>
</evidence>
<dbReference type="GO" id="GO:0051536">
    <property type="term" value="F:iron-sulfur cluster binding"/>
    <property type="evidence" value="ECO:0007669"/>
    <property type="project" value="UniProtKB-KW"/>
</dbReference>
<keyword evidence="5 6" id="KW-0411">Iron-sulfur</keyword>
<keyword evidence="2 6" id="KW-0479">Metal-binding</keyword>
<dbReference type="RefSeq" id="WP_213541013.1">
    <property type="nucleotide sequence ID" value="NZ_AP023418.1"/>
</dbReference>
<evidence type="ECO:0000256" key="3">
    <source>
        <dbReference type="ARBA" id="ARBA00022982"/>
    </source>
</evidence>
<evidence type="ECO:0000256" key="6">
    <source>
        <dbReference type="RuleBase" id="RU368020"/>
    </source>
</evidence>
<sequence length="62" mass="6558">MHAYVHRETCIQCGLCPGVCPEVFSILPGESAQAITEPIPQEYLAAAQEAADSCPVGAIELK</sequence>
<keyword evidence="1 6" id="KW-0813">Transport</keyword>
<name>A0A810Q9T8_9FIRM</name>
<dbReference type="InterPro" id="IPR001080">
    <property type="entry name" value="3Fe4S_ferredoxin"/>
</dbReference>
<dbReference type="AlphaFoldDB" id="A0A810Q9T8"/>
<accession>A0A810Q9T8</accession>
<dbReference type="PANTHER" id="PTHR36923:SF3">
    <property type="entry name" value="FERREDOXIN"/>
    <property type="match status" value="1"/>
</dbReference>
<dbReference type="InterPro" id="IPR051269">
    <property type="entry name" value="Fe-S_cluster_ET"/>
</dbReference>
<dbReference type="PANTHER" id="PTHR36923">
    <property type="entry name" value="FERREDOXIN"/>
    <property type="match status" value="1"/>
</dbReference>
<evidence type="ECO:0000259" key="7">
    <source>
        <dbReference type="PROSITE" id="PS51379"/>
    </source>
</evidence>
<comment type="function">
    <text evidence="6">Ferredoxins are iron-sulfur proteins that transfer electrons in a wide variety of metabolic reactions.</text>
</comment>
<keyword evidence="4 6" id="KW-0408">Iron</keyword>
<keyword evidence="9" id="KW-1185">Reference proteome</keyword>
<evidence type="ECO:0000256" key="2">
    <source>
        <dbReference type="ARBA" id="ARBA00022723"/>
    </source>
</evidence>
<reference evidence="8" key="1">
    <citation type="submission" date="2020-09" db="EMBL/GenBank/DDBJ databases">
        <title>New species isolated from human feces.</title>
        <authorList>
            <person name="Kitahara M."/>
            <person name="Shigeno Y."/>
            <person name="Shime M."/>
            <person name="Matsumoto Y."/>
            <person name="Nakamura S."/>
            <person name="Motooka D."/>
            <person name="Fukuoka S."/>
            <person name="Nishikawa H."/>
            <person name="Benno Y."/>
        </authorList>
    </citation>
    <scope>NUCLEOTIDE SEQUENCE</scope>
    <source>
        <strain evidence="8">MM50</strain>
    </source>
</reference>
<evidence type="ECO:0000256" key="1">
    <source>
        <dbReference type="ARBA" id="ARBA00022448"/>
    </source>
</evidence>
<dbReference type="SUPFAM" id="SSF54862">
    <property type="entry name" value="4Fe-4S ferredoxins"/>
    <property type="match status" value="1"/>
</dbReference>
<dbReference type="Gene3D" id="3.30.70.20">
    <property type="match status" value="1"/>
</dbReference>
<dbReference type="Proteomes" id="UP000681035">
    <property type="component" value="Chromosome"/>
</dbReference>
<gene>
    <name evidence="8" type="ORF">MM50RIKEN_22190</name>
</gene>
<dbReference type="Pfam" id="PF13370">
    <property type="entry name" value="Fer4_13"/>
    <property type="match status" value="1"/>
</dbReference>
<evidence type="ECO:0000313" key="9">
    <source>
        <dbReference type="Proteomes" id="UP000681035"/>
    </source>
</evidence>
<dbReference type="KEGG" id="vcop:MM50RIKEN_22190"/>
<proteinExistence type="predicted"/>
<protein>
    <recommendedName>
        <fullName evidence="6">Ferredoxin</fullName>
    </recommendedName>
</protein>
<dbReference type="GO" id="GO:0009055">
    <property type="term" value="F:electron transfer activity"/>
    <property type="evidence" value="ECO:0007669"/>
    <property type="project" value="UniProtKB-UniRule"/>
</dbReference>
<keyword evidence="3 6" id="KW-0249">Electron transport</keyword>
<evidence type="ECO:0000256" key="5">
    <source>
        <dbReference type="ARBA" id="ARBA00023014"/>
    </source>
</evidence>
<dbReference type="EMBL" id="AP023418">
    <property type="protein sequence ID" value="BCK82456.1"/>
    <property type="molecule type" value="Genomic_DNA"/>
</dbReference>
<dbReference type="PROSITE" id="PS51379">
    <property type="entry name" value="4FE4S_FER_2"/>
    <property type="match status" value="1"/>
</dbReference>
<dbReference type="PRINTS" id="PR00352">
    <property type="entry name" value="3FE4SFRDOXIN"/>
</dbReference>